<evidence type="ECO:0000313" key="3">
    <source>
        <dbReference type="EMBL" id="GCE03898.1"/>
    </source>
</evidence>
<dbReference type="OrthoDB" id="9111355at2"/>
<name>A0A401ZAT5_9CHLR</name>
<organism evidence="3 4">
    <name type="scientific">Dictyobacter aurantiacus</name>
    <dbReference type="NCBI Taxonomy" id="1936993"/>
    <lineage>
        <taxon>Bacteria</taxon>
        <taxon>Bacillati</taxon>
        <taxon>Chloroflexota</taxon>
        <taxon>Ktedonobacteria</taxon>
        <taxon>Ktedonobacterales</taxon>
        <taxon>Dictyobacteraceae</taxon>
        <taxon>Dictyobacter</taxon>
    </lineage>
</organism>
<evidence type="ECO:0000313" key="4">
    <source>
        <dbReference type="Proteomes" id="UP000287224"/>
    </source>
</evidence>
<accession>A0A401ZAT5</accession>
<sequence length="301" mass="32702">MLTALDHIIIGVHDLPQADQTFNQHLGLVSSAGGNHPSGGTANRIIVIGDTYLELIAVRAPEEAQQSMLDRLKQGDGYLNCVLASDDIKADSQAMFQRGVSVIGPNQGSLKSADGVSRGWLRTDVERPDLTQHYPFIIQHDSSGEERRRRLAGGQTPPAHPLGVQRVVSATLAVENLTEASQRFQHIYGLQPSEARNHEPWGARVVTFALGAGTQSLELAEPSSASGASLPQDALLSTHLHQLGESLYRITLAVVDLRVVRHYLDAHKVSYTVLEDGQPTLWIHPNQANGALIVLSEEKVY</sequence>
<comment type="caution">
    <text evidence="3">The sequence shown here is derived from an EMBL/GenBank/DDBJ whole genome shotgun (WGS) entry which is preliminary data.</text>
</comment>
<feature type="domain" description="Glyoxalase-like" evidence="2">
    <location>
        <begin position="5"/>
        <end position="175"/>
    </location>
</feature>
<feature type="region of interest" description="Disordered" evidence="1">
    <location>
        <begin position="141"/>
        <end position="160"/>
    </location>
</feature>
<proteinExistence type="predicted"/>
<gene>
    <name evidence="3" type="ORF">KDAU_12270</name>
</gene>
<reference evidence="4" key="1">
    <citation type="submission" date="2018-12" db="EMBL/GenBank/DDBJ databases">
        <title>Tengunoibacter tsumagoiensis gen. nov., sp. nov., Dictyobacter kobayashii sp. nov., D. alpinus sp. nov., and D. joshuensis sp. nov. and description of Dictyobacteraceae fam. nov. within the order Ktedonobacterales isolated from Tengu-no-mugimeshi.</title>
        <authorList>
            <person name="Wang C.M."/>
            <person name="Zheng Y."/>
            <person name="Sakai Y."/>
            <person name="Toyoda A."/>
            <person name="Minakuchi Y."/>
            <person name="Abe K."/>
            <person name="Yokota A."/>
            <person name="Yabe S."/>
        </authorList>
    </citation>
    <scope>NUCLEOTIDE SEQUENCE [LARGE SCALE GENOMIC DNA]</scope>
    <source>
        <strain evidence="4">S-27</strain>
    </source>
</reference>
<evidence type="ECO:0000256" key="1">
    <source>
        <dbReference type="SAM" id="MobiDB-lite"/>
    </source>
</evidence>
<dbReference type="PANTHER" id="PTHR40265:SF1">
    <property type="entry name" value="GLYOXALASE-LIKE DOMAIN-CONTAINING PROTEIN"/>
    <property type="match status" value="1"/>
</dbReference>
<keyword evidence="4" id="KW-1185">Reference proteome</keyword>
<dbReference type="SUPFAM" id="SSF54593">
    <property type="entry name" value="Glyoxalase/Bleomycin resistance protein/Dihydroxybiphenyl dioxygenase"/>
    <property type="match status" value="2"/>
</dbReference>
<dbReference type="RefSeq" id="WP_126595121.1">
    <property type="nucleotide sequence ID" value="NZ_BIFQ01000001.1"/>
</dbReference>
<dbReference type="EMBL" id="BIFQ01000001">
    <property type="protein sequence ID" value="GCE03898.1"/>
    <property type="molecule type" value="Genomic_DNA"/>
</dbReference>
<evidence type="ECO:0000259" key="2">
    <source>
        <dbReference type="Pfam" id="PF13468"/>
    </source>
</evidence>
<dbReference type="InterPro" id="IPR029068">
    <property type="entry name" value="Glyas_Bleomycin-R_OHBP_Dase"/>
</dbReference>
<dbReference type="Pfam" id="PF13468">
    <property type="entry name" value="Glyoxalase_3"/>
    <property type="match status" value="1"/>
</dbReference>
<dbReference type="PANTHER" id="PTHR40265">
    <property type="entry name" value="BLL2707 PROTEIN"/>
    <property type="match status" value="1"/>
</dbReference>
<protein>
    <recommendedName>
        <fullName evidence="2">Glyoxalase-like domain-containing protein</fullName>
    </recommendedName>
</protein>
<dbReference type="AlphaFoldDB" id="A0A401ZAT5"/>
<dbReference type="Proteomes" id="UP000287224">
    <property type="component" value="Unassembled WGS sequence"/>
</dbReference>
<dbReference type="InterPro" id="IPR025870">
    <property type="entry name" value="Glyoxalase-like_dom"/>
</dbReference>
<dbReference type="Gene3D" id="3.10.180.10">
    <property type="entry name" value="2,3-Dihydroxybiphenyl 1,2-Dioxygenase, domain 1"/>
    <property type="match status" value="2"/>
</dbReference>